<name>A0A4U1D9N3_9BACI</name>
<evidence type="ECO:0000313" key="3">
    <source>
        <dbReference type="Proteomes" id="UP000307756"/>
    </source>
</evidence>
<dbReference type="Pfam" id="PF13302">
    <property type="entry name" value="Acetyltransf_3"/>
    <property type="match status" value="1"/>
</dbReference>
<evidence type="ECO:0000259" key="1">
    <source>
        <dbReference type="PROSITE" id="PS51186"/>
    </source>
</evidence>
<dbReference type="SUPFAM" id="SSF55729">
    <property type="entry name" value="Acyl-CoA N-acyltransferases (Nat)"/>
    <property type="match status" value="1"/>
</dbReference>
<protein>
    <submittedName>
        <fullName evidence="2">GNAT family N-acetyltransferase</fullName>
    </submittedName>
</protein>
<dbReference type="PANTHER" id="PTHR43792:SF1">
    <property type="entry name" value="N-ACETYLTRANSFERASE DOMAIN-CONTAINING PROTEIN"/>
    <property type="match status" value="1"/>
</dbReference>
<reference evidence="2 3" key="1">
    <citation type="journal article" date="2011" name="J. Microbiol.">
        <title>Bacillus kyonggiensis sp. nov., isolated from soil of a lettuce field.</title>
        <authorList>
            <person name="Dong K."/>
            <person name="Lee S."/>
        </authorList>
    </citation>
    <scope>NUCLEOTIDE SEQUENCE [LARGE SCALE GENOMIC DNA]</scope>
    <source>
        <strain evidence="2 3">NB22</strain>
    </source>
</reference>
<evidence type="ECO:0000313" key="2">
    <source>
        <dbReference type="EMBL" id="TKC18818.1"/>
    </source>
</evidence>
<feature type="domain" description="N-acetyltransferase" evidence="1">
    <location>
        <begin position="11"/>
        <end position="169"/>
    </location>
</feature>
<gene>
    <name evidence="2" type="ORF">FA727_04475</name>
</gene>
<keyword evidence="2" id="KW-0808">Transferase</keyword>
<accession>A0A4U1D9N3</accession>
<dbReference type="Gene3D" id="3.40.630.30">
    <property type="match status" value="1"/>
</dbReference>
<dbReference type="InterPro" id="IPR051531">
    <property type="entry name" value="N-acetyltransferase"/>
</dbReference>
<dbReference type="PROSITE" id="PS51186">
    <property type="entry name" value="GNAT"/>
    <property type="match status" value="1"/>
</dbReference>
<dbReference type="RefSeq" id="WP_136829511.1">
    <property type="nucleotide sequence ID" value="NZ_SWBM01000001.1"/>
</dbReference>
<sequence length="173" mass="19791">MKTSVITTERLNLREMGKEDAPLLQEIFSDPVAMKYYPSIKDEKQTLDWIEWTLRNYENYSVGLWIVEDKDTGEFLGQCGIVPQEVDGEIVMEIGYLFARRVWGNGYATEAAAACKHYGFEQMNLSKIVSLPDVNNIPSTKVAERIGMKVEKTIHKWGKKVFVYSVSKEGEIK</sequence>
<dbReference type="GO" id="GO:0016747">
    <property type="term" value="F:acyltransferase activity, transferring groups other than amino-acyl groups"/>
    <property type="evidence" value="ECO:0007669"/>
    <property type="project" value="InterPro"/>
</dbReference>
<proteinExistence type="predicted"/>
<dbReference type="Proteomes" id="UP000307756">
    <property type="component" value="Unassembled WGS sequence"/>
</dbReference>
<comment type="caution">
    <text evidence="2">The sequence shown here is derived from an EMBL/GenBank/DDBJ whole genome shotgun (WGS) entry which is preliminary data.</text>
</comment>
<dbReference type="AlphaFoldDB" id="A0A4U1D9N3"/>
<dbReference type="InterPro" id="IPR000182">
    <property type="entry name" value="GNAT_dom"/>
</dbReference>
<organism evidence="2 3">
    <name type="scientific">Robertmurraya kyonggiensis</name>
    <dbReference type="NCBI Taxonomy" id="1037680"/>
    <lineage>
        <taxon>Bacteria</taxon>
        <taxon>Bacillati</taxon>
        <taxon>Bacillota</taxon>
        <taxon>Bacilli</taxon>
        <taxon>Bacillales</taxon>
        <taxon>Bacillaceae</taxon>
        <taxon>Robertmurraya</taxon>
    </lineage>
</organism>
<keyword evidence="3" id="KW-1185">Reference proteome</keyword>
<dbReference type="EMBL" id="SWBM01000001">
    <property type="protein sequence ID" value="TKC18818.1"/>
    <property type="molecule type" value="Genomic_DNA"/>
</dbReference>
<dbReference type="OrthoDB" id="9798081at2"/>
<dbReference type="InterPro" id="IPR016181">
    <property type="entry name" value="Acyl_CoA_acyltransferase"/>
</dbReference>
<dbReference type="PANTHER" id="PTHR43792">
    <property type="entry name" value="GNAT FAMILY, PUTATIVE (AFU_ORTHOLOGUE AFUA_3G00765)-RELATED-RELATED"/>
    <property type="match status" value="1"/>
</dbReference>